<accession>A0ABR5DAX9</accession>
<organism evidence="3 4">
    <name type="scientific">Agrobacterium arsenijevicii</name>
    <dbReference type="NCBI Taxonomy" id="1585697"/>
    <lineage>
        <taxon>Bacteria</taxon>
        <taxon>Pseudomonadati</taxon>
        <taxon>Pseudomonadota</taxon>
        <taxon>Alphaproteobacteria</taxon>
        <taxon>Hyphomicrobiales</taxon>
        <taxon>Rhizobiaceae</taxon>
        <taxon>Rhizobium/Agrobacterium group</taxon>
        <taxon>Agrobacterium</taxon>
    </lineage>
</organism>
<protein>
    <submittedName>
        <fullName evidence="3">Uncharacterized protein</fullName>
    </submittedName>
</protein>
<keyword evidence="2" id="KW-0732">Signal</keyword>
<evidence type="ECO:0000256" key="1">
    <source>
        <dbReference type="SAM" id="MobiDB-lite"/>
    </source>
</evidence>
<reference evidence="3 4" key="1">
    <citation type="submission" date="2014-12" db="EMBL/GenBank/DDBJ databases">
        <authorList>
            <person name="Kuzmanovic N."/>
            <person name="Pulawska J."/>
            <person name="Obradovic A."/>
        </authorList>
    </citation>
    <scope>NUCLEOTIDE SEQUENCE [LARGE SCALE GENOMIC DNA]</scope>
    <source>
        <strain evidence="3 4">KFB 330</strain>
    </source>
</reference>
<feature type="compositionally biased region" description="Pro residues" evidence="1">
    <location>
        <begin position="60"/>
        <end position="69"/>
    </location>
</feature>
<evidence type="ECO:0000313" key="4">
    <source>
        <dbReference type="Proteomes" id="UP000032564"/>
    </source>
</evidence>
<gene>
    <name evidence="3" type="ORF">RP75_07980</name>
</gene>
<evidence type="ECO:0000256" key="2">
    <source>
        <dbReference type="SAM" id="SignalP"/>
    </source>
</evidence>
<feature type="region of interest" description="Disordered" evidence="1">
    <location>
        <begin position="19"/>
        <end position="73"/>
    </location>
</feature>
<dbReference type="Proteomes" id="UP000032564">
    <property type="component" value="Unassembled WGS sequence"/>
</dbReference>
<feature type="signal peptide" evidence="2">
    <location>
        <begin position="1"/>
        <end position="20"/>
    </location>
</feature>
<proteinExistence type="predicted"/>
<dbReference type="EMBL" id="JWIT01000004">
    <property type="protein sequence ID" value="KJF74219.1"/>
    <property type="molecule type" value="Genomic_DNA"/>
</dbReference>
<dbReference type="RefSeq" id="WP_045017396.1">
    <property type="nucleotide sequence ID" value="NZ_CP166104.1"/>
</dbReference>
<keyword evidence="4" id="KW-1185">Reference proteome</keyword>
<evidence type="ECO:0000313" key="3">
    <source>
        <dbReference type="EMBL" id="KJF74219.1"/>
    </source>
</evidence>
<feature type="chain" id="PRO_5046382489" evidence="2">
    <location>
        <begin position="21"/>
        <end position="108"/>
    </location>
</feature>
<comment type="caution">
    <text evidence="3">The sequence shown here is derived from an EMBL/GenBank/DDBJ whole genome shotgun (WGS) entry which is preliminary data.</text>
</comment>
<name>A0ABR5DAX9_9HYPH</name>
<sequence>MKHVLLAGTVLLMIAGQTYAQQPPAPPPPAGTAEADKRPDTPPPPPPKPRGPEEDEPHGRMPPPPPPPKGAHFHIEEGEVKVDVKCADDEPMKACADILMQIIDRLDQ</sequence>